<keyword evidence="4 6" id="KW-1133">Transmembrane helix</keyword>
<evidence type="ECO:0000256" key="5">
    <source>
        <dbReference type="ARBA" id="ARBA00023136"/>
    </source>
</evidence>
<dbReference type="GO" id="GO:0022857">
    <property type="term" value="F:transmembrane transporter activity"/>
    <property type="evidence" value="ECO:0007669"/>
    <property type="project" value="InterPro"/>
</dbReference>
<evidence type="ECO:0000256" key="3">
    <source>
        <dbReference type="ARBA" id="ARBA00022692"/>
    </source>
</evidence>
<feature type="transmembrane region" description="Helical" evidence="6">
    <location>
        <begin position="720"/>
        <end position="744"/>
    </location>
</feature>
<feature type="transmembrane region" description="Helical" evidence="6">
    <location>
        <begin position="644"/>
        <end position="670"/>
    </location>
</feature>
<feature type="transmembrane region" description="Helical" evidence="6">
    <location>
        <begin position="335"/>
        <end position="358"/>
    </location>
</feature>
<dbReference type="Gene3D" id="1.20.1640.10">
    <property type="entry name" value="Multidrug efflux transporter AcrB transmembrane domain"/>
    <property type="match status" value="2"/>
</dbReference>
<dbReference type="Proteomes" id="UP000642809">
    <property type="component" value="Unassembled WGS sequence"/>
</dbReference>
<reference evidence="8" key="2">
    <citation type="submission" date="2020-09" db="EMBL/GenBank/DDBJ databases">
        <authorList>
            <person name="Sun Q."/>
            <person name="Kim S."/>
        </authorList>
    </citation>
    <scope>NUCLEOTIDE SEQUENCE</scope>
    <source>
        <strain evidence="8">KCTC 23224</strain>
    </source>
</reference>
<keyword evidence="5 6" id="KW-0472">Membrane</keyword>
<feature type="transmembrane region" description="Helical" evidence="6">
    <location>
        <begin position="295"/>
        <end position="323"/>
    </location>
</feature>
<dbReference type="InterPro" id="IPR000731">
    <property type="entry name" value="SSD"/>
</dbReference>
<dbReference type="InterPro" id="IPR050545">
    <property type="entry name" value="Mycobact_MmpL"/>
</dbReference>
<accession>A0A8J3CVZ0</accession>
<dbReference type="PROSITE" id="PS50156">
    <property type="entry name" value="SSD"/>
    <property type="match status" value="1"/>
</dbReference>
<evidence type="ECO:0000313" key="9">
    <source>
        <dbReference type="Proteomes" id="UP000642809"/>
    </source>
</evidence>
<dbReference type="InterPro" id="IPR001036">
    <property type="entry name" value="Acrflvin-R"/>
</dbReference>
<comment type="subcellular location">
    <subcellularLocation>
        <location evidence="1">Cell membrane</location>
        <topology evidence="1">Multi-pass membrane protein</topology>
    </subcellularLocation>
</comment>
<dbReference type="EMBL" id="BMYF01000009">
    <property type="protein sequence ID" value="GHB36699.1"/>
    <property type="molecule type" value="Genomic_DNA"/>
</dbReference>
<feature type="transmembrane region" description="Helical" evidence="6">
    <location>
        <begin position="618"/>
        <end position="638"/>
    </location>
</feature>
<feature type="transmembrane region" description="Helical" evidence="6">
    <location>
        <begin position="232"/>
        <end position="253"/>
    </location>
</feature>
<evidence type="ECO:0000256" key="6">
    <source>
        <dbReference type="SAM" id="Phobius"/>
    </source>
</evidence>
<dbReference type="PRINTS" id="PR00702">
    <property type="entry name" value="ACRIFLAVINRP"/>
</dbReference>
<feature type="domain" description="SSD" evidence="7">
    <location>
        <begin position="235"/>
        <end position="357"/>
    </location>
</feature>
<evidence type="ECO:0000313" key="8">
    <source>
        <dbReference type="EMBL" id="GHB36699.1"/>
    </source>
</evidence>
<dbReference type="SUPFAM" id="SSF82866">
    <property type="entry name" value="Multidrug efflux transporter AcrB transmembrane domain"/>
    <property type="match status" value="2"/>
</dbReference>
<feature type="transmembrane region" description="Helical" evidence="6">
    <location>
        <begin position="691"/>
        <end position="714"/>
    </location>
</feature>
<gene>
    <name evidence="8" type="ORF">GCM10008106_17480</name>
</gene>
<feature type="transmembrane region" description="Helical" evidence="6">
    <location>
        <begin position="391"/>
        <end position="409"/>
    </location>
</feature>
<dbReference type="PANTHER" id="PTHR33406">
    <property type="entry name" value="MEMBRANE PROTEIN MJ1562-RELATED"/>
    <property type="match status" value="1"/>
</dbReference>
<keyword evidence="2" id="KW-1003">Cell membrane</keyword>
<reference evidence="8" key="1">
    <citation type="journal article" date="2014" name="Int. J. Syst. Evol. Microbiol.">
        <title>Complete genome sequence of Corynebacterium casei LMG S-19264T (=DSM 44701T), isolated from a smear-ripened cheese.</title>
        <authorList>
            <consortium name="US DOE Joint Genome Institute (JGI-PGF)"/>
            <person name="Walter F."/>
            <person name="Albersmeier A."/>
            <person name="Kalinowski J."/>
            <person name="Ruckert C."/>
        </authorList>
    </citation>
    <scope>NUCLEOTIDE SEQUENCE</scope>
    <source>
        <strain evidence="8">KCTC 23224</strain>
    </source>
</reference>
<proteinExistence type="predicted"/>
<dbReference type="PANTHER" id="PTHR33406:SF12">
    <property type="entry name" value="BLR2997 PROTEIN"/>
    <property type="match status" value="1"/>
</dbReference>
<dbReference type="AlphaFoldDB" id="A0A8J3CVZ0"/>
<dbReference type="Pfam" id="PF03176">
    <property type="entry name" value="MMPL"/>
    <property type="match status" value="2"/>
</dbReference>
<keyword evidence="3 6" id="KW-0812">Transmembrane</keyword>
<dbReference type="GO" id="GO:0005886">
    <property type="term" value="C:plasma membrane"/>
    <property type="evidence" value="ECO:0007669"/>
    <property type="project" value="UniProtKB-SubCell"/>
</dbReference>
<feature type="transmembrane region" description="Helical" evidence="6">
    <location>
        <begin position="206"/>
        <end position="225"/>
    </location>
</feature>
<sequence>MNFTKKRSFIGLAIALIITLTLGLLQPQVRFDYDFESFFPQESEDLQFYITHRATFENDNDYLLIAVKNQEGIFNQAFLKRVEEVQQQLLDLDKVEGIQSLLTLSQPVISPFGMRRNRVLDPEDVDRFEKQVLAIRDSDTWKDFYSEDETYLLLLLQNEQRIVKEDGDELYEEIQAILEGAFLDSFLTAGKIKAQGAFVTLLQGEFAFFLGIGFLLIVTILFVLFRSVWGVLIPLIVIAFGILWTLAFMLLMGKPLDVMTVMQPIILAVIGVAGLVHFINYYLTYVREGKSHTLAVQAAFSGLVLAVFLTSLTTSLGFLSLYFTQIPTLKYFGLYTGLGVAWMFLSMVLITPALLYLLPPLPAVDRPHIVSFWRKSMRTAFSWVIAHKKSIPWVFGGITLVAVIGLSQLKVNGYILDNLPEGNELMESFLFFDREFGGSKPLELALEKGAAVNSLVTMEALEAIERLEEFIAETYDAGVILSPLTLVKTTNQALNNGSPRAFTIPSRGQINRVNQMIPSISENSPIPLISEDLSKGRISARTSDMGSYTAKRMNAELEAFVQEHISPEILQVRITGTSHLIDISHEAVSKQLAKGLLLAFFLVALIAGILFRSWRIGLIVLIPNLIPLLWLTGMMWVFGIDFKLTTAIVFTVAFGIAVDDSIHFMTKFYLELKKRRSMLYALKRTFLETGKAIILTTVILAAGFGVLTLSQFGVTFYSGLLIASSLIFALIADLILLPVLLLGIRKSWMNLEGKAYS</sequence>
<evidence type="ECO:0000256" key="2">
    <source>
        <dbReference type="ARBA" id="ARBA00022475"/>
    </source>
</evidence>
<evidence type="ECO:0000256" key="1">
    <source>
        <dbReference type="ARBA" id="ARBA00004651"/>
    </source>
</evidence>
<name>A0A8J3CVZ0_9BACT</name>
<organism evidence="8 9">
    <name type="scientific">Mongoliitalea lutea</name>
    <dbReference type="NCBI Taxonomy" id="849756"/>
    <lineage>
        <taxon>Bacteria</taxon>
        <taxon>Pseudomonadati</taxon>
        <taxon>Bacteroidota</taxon>
        <taxon>Cytophagia</taxon>
        <taxon>Cytophagales</taxon>
        <taxon>Cyclobacteriaceae</taxon>
        <taxon>Mongoliitalea</taxon>
    </lineage>
</organism>
<comment type="caution">
    <text evidence="8">The sequence shown here is derived from an EMBL/GenBank/DDBJ whole genome shotgun (WGS) entry which is preliminary data.</text>
</comment>
<keyword evidence="9" id="KW-1185">Reference proteome</keyword>
<dbReference type="InterPro" id="IPR004869">
    <property type="entry name" value="MMPL_dom"/>
</dbReference>
<evidence type="ECO:0000259" key="7">
    <source>
        <dbReference type="PROSITE" id="PS50156"/>
    </source>
</evidence>
<protein>
    <recommendedName>
        <fullName evidence="7">SSD domain-containing protein</fullName>
    </recommendedName>
</protein>
<feature type="transmembrane region" description="Helical" evidence="6">
    <location>
        <begin position="265"/>
        <end position="283"/>
    </location>
</feature>
<dbReference type="RefSeq" id="WP_189580866.1">
    <property type="nucleotide sequence ID" value="NZ_BMYF01000009.1"/>
</dbReference>
<evidence type="ECO:0000256" key="4">
    <source>
        <dbReference type="ARBA" id="ARBA00022989"/>
    </source>
</evidence>
<feature type="transmembrane region" description="Helical" evidence="6">
    <location>
        <begin position="592"/>
        <end position="611"/>
    </location>
</feature>